<protein>
    <submittedName>
        <fullName evidence="9">ABC transporter permease</fullName>
    </submittedName>
</protein>
<keyword evidence="3" id="KW-1003">Cell membrane</keyword>
<feature type="transmembrane region" description="Helical" evidence="7">
    <location>
        <begin position="232"/>
        <end position="254"/>
    </location>
</feature>
<dbReference type="GO" id="GO:0005886">
    <property type="term" value="C:plasma membrane"/>
    <property type="evidence" value="ECO:0007669"/>
    <property type="project" value="UniProtKB-SubCell"/>
</dbReference>
<accession>A0A348WQ14</accession>
<keyword evidence="6 7" id="KW-0472">Membrane</keyword>
<evidence type="ECO:0000256" key="3">
    <source>
        <dbReference type="ARBA" id="ARBA00022475"/>
    </source>
</evidence>
<feature type="domain" description="ABC transmembrane type-1" evidence="8">
    <location>
        <begin position="42"/>
        <end position="251"/>
    </location>
</feature>
<proteinExistence type="predicted"/>
<feature type="transmembrane region" description="Helical" evidence="7">
    <location>
        <begin position="453"/>
        <end position="475"/>
    </location>
</feature>
<evidence type="ECO:0000256" key="2">
    <source>
        <dbReference type="ARBA" id="ARBA00022448"/>
    </source>
</evidence>
<sequence>MISRMVRVAIALLWLILPLGVVLWQSTTASFEGALSDAFRALSGSALLTFAVTLITSLIVLFGALGLARGKRLSATWASFIAVPHVAFAIGLLWLVSPSGWLVRIVDALLPMWQGPLQSSWLSSKSAFTLMVVLVLKELPFLILMTQANVQQMPVLRWQQQAQALGYSRRRFWWLIVVPALLRRIRLPLYIIAIYTVSVVDIPLLVGPNAPALLAQAVFELNWQFTSNTQGLVHWGSLLLVLVAIVTLVVLRVVEWVLQRWLSSLAASGKRTPVAQTTGKRAGLPWFWAGLAVIIFMSLLLQSVQQSWFYPSLWPQGWQWSRWLAEWPYIAPLLYNTWILAVLSATLAWLSAVALLEVQAQRQQHQLHVGWLAMLMVPQLVLVLGWQQTIGPDSGLIGLLWSHTVFCFPYAYLTLHGAYHAYPRRWLWQARSLGYGPWAAWFKILVPMLKRPLALAWAMAFSISVAQYLPTQWLAPVTHPTLTTEAVSIASGGDWRLGSVYALAQWASVWIVFMLALWGTRARN</sequence>
<feature type="transmembrane region" description="Helical" evidence="7">
    <location>
        <begin position="329"/>
        <end position="356"/>
    </location>
</feature>
<evidence type="ECO:0000256" key="7">
    <source>
        <dbReference type="SAM" id="Phobius"/>
    </source>
</evidence>
<dbReference type="Proteomes" id="UP000262878">
    <property type="component" value="Unassembled WGS sequence"/>
</dbReference>
<feature type="transmembrane region" description="Helical" evidence="7">
    <location>
        <begin position="495"/>
        <end position="518"/>
    </location>
</feature>
<feature type="transmembrane region" description="Helical" evidence="7">
    <location>
        <begin position="75"/>
        <end position="97"/>
    </location>
</feature>
<feature type="domain" description="ABC transmembrane type-1" evidence="8">
    <location>
        <begin position="334"/>
        <end position="516"/>
    </location>
</feature>
<dbReference type="STRING" id="314276.OS145_10922"/>
<dbReference type="PANTHER" id="PTHR30183">
    <property type="entry name" value="MOLYBDENUM TRANSPORT SYSTEM PERMEASE PROTEIN MODB"/>
    <property type="match status" value="1"/>
</dbReference>
<evidence type="ECO:0000313" key="9">
    <source>
        <dbReference type="EMBL" id="HAR56626.1"/>
    </source>
</evidence>
<feature type="transmembrane region" description="Helical" evidence="7">
    <location>
        <begin position="368"/>
        <end position="387"/>
    </location>
</feature>
<name>A0A348WQ14_9GAMM</name>
<dbReference type="PANTHER" id="PTHR30183:SF6">
    <property type="entry name" value="INNER MEMBRANE ABC TRANSPORTER PERMEASE PROTEIN YNJC"/>
    <property type="match status" value="1"/>
</dbReference>
<keyword evidence="5 7" id="KW-1133">Transmembrane helix</keyword>
<dbReference type="PROSITE" id="PS50928">
    <property type="entry name" value="ABC_TM1"/>
    <property type="match status" value="2"/>
</dbReference>
<dbReference type="Gene3D" id="1.10.3720.10">
    <property type="entry name" value="MetI-like"/>
    <property type="match status" value="2"/>
</dbReference>
<gene>
    <name evidence="9" type="ORF">DCR58_07560</name>
</gene>
<feature type="transmembrane region" description="Helical" evidence="7">
    <location>
        <begin position="399"/>
        <end position="422"/>
    </location>
</feature>
<comment type="caution">
    <text evidence="9">The sequence shown here is derived from an EMBL/GenBank/DDBJ whole genome shotgun (WGS) entry which is preliminary data.</text>
</comment>
<evidence type="ECO:0000313" key="10">
    <source>
        <dbReference type="Proteomes" id="UP000262878"/>
    </source>
</evidence>
<keyword evidence="2" id="KW-0813">Transport</keyword>
<keyword evidence="4 7" id="KW-0812">Transmembrane</keyword>
<evidence type="ECO:0000256" key="5">
    <source>
        <dbReference type="ARBA" id="ARBA00022989"/>
    </source>
</evidence>
<dbReference type="InterPro" id="IPR000515">
    <property type="entry name" value="MetI-like"/>
</dbReference>
<comment type="subcellular location">
    <subcellularLocation>
        <location evidence="1">Cell membrane</location>
        <topology evidence="1">Multi-pass membrane protein</topology>
    </subcellularLocation>
</comment>
<dbReference type="AlphaFoldDB" id="A0A348WQ14"/>
<dbReference type="InterPro" id="IPR035906">
    <property type="entry name" value="MetI-like_sf"/>
</dbReference>
<reference evidence="9 10" key="1">
    <citation type="journal article" date="2018" name="Nat. Biotechnol.">
        <title>A standardized bacterial taxonomy based on genome phylogeny substantially revises the tree of life.</title>
        <authorList>
            <person name="Parks D.H."/>
            <person name="Chuvochina M."/>
            <person name="Waite D.W."/>
            <person name="Rinke C."/>
            <person name="Skarshewski A."/>
            <person name="Chaumeil P.A."/>
            <person name="Hugenholtz P."/>
        </authorList>
    </citation>
    <scope>NUCLEOTIDE SEQUENCE [LARGE SCALE GENOMIC DNA]</scope>
    <source>
        <strain evidence="9">UBA9360</strain>
    </source>
</reference>
<feature type="transmembrane region" description="Helical" evidence="7">
    <location>
        <begin position="47"/>
        <end position="68"/>
    </location>
</feature>
<feature type="transmembrane region" description="Helical" evidence="7">
    <location>
        <begin position="286"/>
        <end position="309"/>
    </location>
</feature>
<dbReference type="EMBL" id="DMUP01000173">
    <property type="protein sequence ID" value="HAR56626.1"/>
    <property type="molecule type" value="Genomic_DNA"/>
</dbReference>
<evidence type="ECO:0000256" key="4">
    <source>
        <dbReference type="ARBA" id="ARBA00022692"/>
    </source>
</evidence>
<dbReference type="GO" id="GO:0055085">
    <property type="term" value="P:transmembrane transport"/>
    <property type="evidence" value="ECO:0007669"/>
    <property type="project" value="InterPro"/>
</dbReference>
<organism evidence="9 10">
    <name type="scientific">Idiomarina baltica</name>
    <dbReference type="NCBI Taxonomy" id="190892"/>
    <lineage>
        <taxon>Bacteria</taxon>
        <taxon>Pseudomonadati</taxon>
        <taxon>Pseudomonadota</taxon>
        <taxon>Gammaproteobacteria</taxon>
        <taxon>Alteromonadales</taxon>
        <taxon>Idiomarinaceae</taxon>
        <taxon>Idiomarina</taxon>
    </lineage>
</organism>
<dbReference type="CDD" id="cd06261">
    <property type="entry name" value="TM_PBP2"/>
    <property type="match status" value="1"/>
</dbReference>
<evidence type="ECO:0000256" key="6">
    <source>
        <dbReference type="ARBA" id="ARBA00023136"/>
    </source>
</evidence>
<evidence type="ECO:0000256" key="1">
    <source>
        <dbReference type="ARBA" id="ARBA00004651"/>
    </source>
</evidence>
<evidence type="ECO:0000259" key="8">
    <source>
        <dbReference type="PROSITE" id="PS50928"/>
    </source>
</evidence>
<dbReference type="SUPFAM" id="SSF161098">
    <property type="entry name" value="MetI-like"/>
    <property type="match status" value="2"/>
</dbReference>
<feature type="transmembrane region" description="Helical" evidence="7">
    <location>
        <begin position="187"/>
        <end position="206"/>
    </location>
</feature>